<evidence type="ECO:0000313" key="3">
    <source>
        <dbReference type="Proteomes" id="UP001595900"/>
    </source>
</evidence>
<feature type="transmembrane region" description="Helical" evidence="1">
    <location>
        <begin position="76"/>
        <end position="100"/>
    </location>
</feature>
<comment type="caution">
    <text evidence="2">The sequence shown here is derived from an EMBL/GenBank/DDBJ whole genome shotgun (WGS) entry which is preliminary data.</text>
</comment>
<feature type="transmembrane region" description="Helical" evidence="1">
    <location>
        <begin position="21"/>
        <end position="42"/>
    </location>
</feature>
<feature type="transmembrane region" description="Helical" evidence="1">
    <location>
        <begin position="112"/>
        <end position="134"/>
    </location>
</feature>
<keyword evidence="3" id="KW-1185">Reference proteome</keyword>
<protein>
    <recommendedName>
        <fullName evidence="4">ATP synthase protein I</fullName>
    </recommendedName>
</protein>
<gene>
    <name evidence="2" type="ORF">ACFOYW_06515</name>
</gene>
<proteinExistence type="predicted"/>
<dbReference type="Proteomes" id="UP001595900">
    <property type="component" value="Unassembled WGS sequence"/>
</dbReference>
<dbReference type="RefSeq" id="WP_390227989.1">
    <property type="nucleotide sequence ID" value="NZ_JBHSCN010000004.1"/>
</dbReference>
<evidence type="ECO:0000313" key="2">
    <source>
        <dbReference type="EMBL" id="MFC4243019.1"/>
    </source>
</evidence>
<reference evidence="3" key="1">
    <citation type="journal article" date="2019" name="Int. J. Syst. Evol. Microbiol.">
        <title>The Global Catalogue of Microorganisms (GCM) 10K type strain sequencing project: providing services to taxonomists for standard genome sequencing and annotation.</title>
        <authorList>
            <consortium name="The Broad Institute Genomics Platform"/>
            <consortium name="The Broad Institute Genome Sequencing Center for Infectious Disease"/>
            <person name="Wu L."/>
            <person name="Ma J."/>
        </authorList>
    </citation>
    <scope>NUCLEOTIDE SEQUENCE [LARGE SCALE GENOMIC DNA]</scope>
    <source>
        <strain evidence="3">CGMCC 1.10363</strain>
    </source>
</reference>
<accession>A0ABV8Q5C5</accession>
<sequence length="152" mass="15907">MTERPELASSAVMRAAIKWDALIVLGIAVVAVVLGAVFAGGVGVVSALIGAAMGLAFLAITAASVLYANRFAGGELFAGIFFAIVLGGWIIKFIVFIVIATLLRHQPWVNDYVLFLSVIAAIIGSLVVDVVVVARSRIPLAVDLSTGQKKRE</sequence>
<keyword evidence="1" id="KW-1133">Transmembrane helix</keyword>
<keyword evidence="1" id="KW-0472">Membrane</keyword>
<evidence type="ECO:0008006" key="4">
    <source>
        <dbReference type="Google" id="ProtNLM"/>
    </source>
</evidence>
<evidence type="ECO:0000256" key="1">
    <source>
        <dbReference type="SAM" id="Phobius"/>
    </source>
</evidence>
<organism evidence="2 3">
    <name type="scientific">Gryllotalpicola reticulitermitis</name>
    <dbReference type="NCBI Taxonomy" id="1184153"/>
    <lineage>
        <taxon>Bacteria</taxon>
        <taxon>Bacillati</taxon>
        <taxon>Actinomycetota</taxon>
        <taxon>Actinomycetes</taxon>
        <taxon>Micrococcales</taxon>
        <taxon>Microbacteriaceae</taxon>
        <taxon>Gryllotalpicola</taxon>
    </lineage>
</organism>
<name>A0ABV8Q5C5_9MICO</name>
<dbReference type="EMBL" id="JBHSCN010000004">
    <property type="protein sequence ID" value="MFC4243019.1"/>
    <property type="molecule type" value="Genomic_DNA"/>
</dbReference>
<keyword evidence="1" id="KW-0812">Transmembrane</keyword>
<feature type="transmembrane region" description="Helical" evidence="1">
    <location>
        <begin position="48"/>
        <end position="69"/>
    </location>
</feature>